<dbReference type="Proteomes" id="UP000266313">
    <property type="component" value="Chromosome"/>
</dbReference>
<dbReference type="InterPro" id="IPR000845">
    <property type="entry name" value="Nucleoside_phosphorylase_d"/>
</dbReference>
<dbReference type="CDD" id="cd17768">
    <property type="entry name" value="adenosylhopane_nucleosidase_HpnG-like"/>
    <property type="match status" value="1"/>
</dbReference>
<keyword evidence="3" id="KW-1185">Reference proteome</keyword>
<dbReference type="PANTHER" id="PTHR46832">
    <property type="entry name" value="5'-METHYLTHIOADENOSINE/S-ADENOSYLHOMOCYSTEINE NUCLEOSIDASE"/>
    <property type="match status" value="1"/>
</dbReference>
<reference evidence="2 3" key="1">
    <citation type="submission" date="2016-12" db="EMBL/GenBank/DDBJ databases">
        <title>Genome sequencing of Methylocaldum marinum.</title>
        <authorList>
            <person name="Takeuchi M."/>
            <person name="Kamagata Y."/>
            <person name="Hiraoka S."/>
            <person name="Oshima K."/>
            <person name="Hattori M."/>
            <person name="Iwasaki W."/>
        </authorList>
    </citation>
    <scope>NUCLEOTIDE SEQUENCE [LARGE SCALE GENOMIC DNA]</scope>
    <source>
        <strain evidence="2 3">S8</strain>
    </source>
</reference>
<dbReference type="Gene3D" id="3.40.50.1580">
    <property type="entry name" value="Nucleoside phosphorylase domain"/>
    <property type="match status" value="1"/>
</dbReference>
<name>A0A250KRN2_9GAMM</name>
<sequence>MKSIGFVIALPAEARTLARRRAGFGELLELAGGHRLIVSGAGPNHAQNAASRLLELKVDALVSWGCAAALDHTLNSGDLVLPERILAPDGCEHSVCFEWHERVRRPLAPVLRITTGPLLGSSKIIAGSAEKQELHLASGAVAVDMESASVASVAKDGGLPFLAVRAVADPARMSLPASVTVAVDERGDVKLPKLLGHALANPADFITLARLGKAFYAATSTLRRTALVLGTALSLKPSADG</sequence>
<dbReference type="InterPro" id="IPR035994">
    <property type="entry name" value="Nucleoside_phosphorylase_sf"/>
</dbReference>
<dbReference type="GO" id="GO:0008782">
    <property type="term" value="F:adenosylhomocysteine nucleosidase activity"/>
    <property type="evidence" value="ECO:0007669"/>
    <property type="project" value="TreeGrafter"/>
</dbReference>
<evidence type="ECO:0000313" key="3">
    <source>
        <dbReference type="Proteomes" id="UP000266313"/>
    </source>
</evidence>
<dbReference type="Pfam" id="PF01048">
    <property type="entry name" value="PNP_UDP_1"/>
    <property type="match status" value="1"/>
</dbReference>
<accession>A0A250KRN2</accession>
<dbReference type="SUPFAM" id="SSF53167">
    <property type="entry name" value="Purine and uridine phosphorylases"/>
    <property type="match status" value="1"/>
</dbReference>
<feature type="domain" description="Nucleoside phosphorylase" evidence="1">
    <location>
        <begin position="35"/>
        <end position="172"/>
    </location>
</feature>
<dbReference type="AlphaFoldDB" id="A0A250KRN2"/>
<dbReference type="EMBL" id="AP017928">
    <property type="protein sequence ID" value="BBA34315.1"/>
    <property type="molecule type" value="Genomic_DNA"/>
</dbReference>
<dbReference type="GO" id="GO:0009116">
    <property type="term" value="P:nucleoside metabolic process"/>
    <property type="evidence" value="ECO:0007669"/>
    <property type="project" value="InterPro"/>
</dbReference>
<dbReference type="GO" id="GO:0005829">
    <property type="term" value="C:cytosol"/>
    <property type="evidence" value="ECO:0007669"/>
    <property type="project" value="TreeGrafter"/>
</dbReference>
<evidence type="ECO:0000313" key="2">
    <source>
        <dbReference type="EMBL" id="BBA34315.1"/>
    </source>
</evidence>
<dbReference type="GO" id="GO:0008930">
    <property type="term" value="F:methylthioadenosine nucleosidase activity"/>
    <property type="evidence" value="ECO:0007669"/>
    <property type="project" value="TreeGrafter"/>
</dbReference>
<dbReference type="NCBIfam" id="TIGR03468">
    <property type="entry name" value="HpnG"/>
    <property type="match status" value="1"/>
</dbReference>
<protein>
    <submittedName>
        <fullName evidence="2">Hopanoid-associated phosphorylase</fullName>
    </submittedName>
</protein>
<dbReference type="InterPro" id="IPR017831">
    <property type="entry name" value="Hopanoid-assoc_phosphoryl_HpnG"/>
</dbReference>
<dbReference type="PANTHER" id="PTHR46832:SF1">
    <property type="entry name" value="5'-METHYLTHIOADENOSINE_S-ADENOSYLHOMOCYSTEINE NUCLEOSIDASE"/>
    <property type="match status" value="1"/>
</dbReference>
<dbReference type="KEGG" id="mmai:sS8_2363"/>
<dbReference type="GO" id="GO:0019284">
    <property type="term" value="P:L-methionine salvage from S-adenosylmethionine"/>
    <property type="evidence" value="ECO:0007669"/>
    <property type="project" value="TreeGrafter"/>
</dbReference>
<organism evidence="2 3">
    <name type="scientific">Methylocaldum marinum</name>
    <dbReference type="NCBI Taxonomy" id="1432792"/>
    <lineage>
        <taxon>Bacteria</taxon>
        <taxon>Pseudomonadati</taxon>
        <taxon>Pseudomonadota</taxon>
        <taxon>Gammaproteobacteria</taxon>
        <taxon>Methylococcales</taxon>
        <taxon>Methylococcaceae</taxon>
        <taxon>Methylocaldum</taxon>
    </lineage>
</organism>
<gene>
    <name evidence="2" type="ORF">sS8_2363</name>
</gene>
<dbReference type="RefSeq" id="WP_170161050.1">
    <property type="nucleotide sequence ID" value="NZ_AP017928.1"/>
</dbReference>
<proteinExistence type="predicted"/>
<evidence type="ECO:0000259" key="1">
    <source>
        <dbReference type="Pfam" id="PF01048"/>
    </source>
</evidence>